<protein>
    <submittedName>
        <fullName evidence="1">Putative transposase IS3/IS911 family protein</fullName>
    </submittedName>
</protein>
<dbReference type="GO" id="GO:0004803">
    <property type="term" value="F:transposase activity"/>
    <property type="evidence" value="ECO:0007669"/>
    <property type="project" value="InterPro"/>
</dbReference>
<dbReference type="SUPFAM" id="SSF48295">
    <property type="entry name" value="TrpR-like"/>
    <property type="match status" value="1"/>
</dbReference>
<comment type="caution">
    <text evidence="1">The sequence shown here is derived from an EMBL/GenBank/DDBJ whole genome shotgun (WGS) entry which is preliminary data.</text>
</comment>
<dbReference type="InterPro" id="IPR002514">
    <property type="entry name" value="Transposase_8"/>
</dbReference>
<dbReference type="EMBL" id="LVJN01000020">
    <property type="protein sequence ID" value="OSM02593.1"/>
    <property type="molecule type" value="Genomic_DNA"/>
</dbReference>
<name>A0A1Y2K3K8_9PROT</name>
<dbReference type="InterPro" id="IPR036388">
    <property type="entry name" value="WH-like_DNA-bd_sf"/>
</dbReference>
<dbReference type="InterPro" id="IPR010921">
    <property type="entry name" value="Trp_repressor/repl_initiator"/>
</dbReference>
<gene>
    <name evidence="1" type="ORF">MAIT1_05418</name>
</gene>
<dbReference type="Pfam" id="PF01527">
    <property type="entry name" value="HTH_Tnp_1"/>
    <property type="match status" value="1"/>
</dbReference>
<dbReference type="GO" id="GO:0043565">
    <property type="term" value="F:sequence-specific DNA binding"/>
    <property type="evidence" value="ECO:0007669"/>
    <property type="project" value="InterPro"/>
</dbReference>
<keyword evidence="2" id="KW-1185">Reference proteome</keyword>
<dbReference type="Gene3D" id="1.10.10.10">
    <property type="entry name" value="Winged helix-like DNA-binding domain superfamily/Winged helix DNA-binding domain"/>
    <property type="match status" value="1"/>
</dbReference>
<proteinExistence type="predicted"/>
<dbReference type="GO" id="GO:0006313">
    <property type="term" value="P:DNA transposition"/>
    <property type="evidence" value="ECO:0007669"/>
    <property type="project" value="InterPro"/>
</dbReference>
<organism evidence="1 2">
    <name type="scientific">Magnetofaba australis IT-1</name>
    <dbReference type="NCBI Taxonomy" id="1434232"/>
    <lineage>
        <taxon>Bacteria</taxon>
        <taxon>Pseudomonadati</taxon>
        <taxon>Pseudomonadota</taxon>
        <taxon>Magnetococcia</taxon>
        <taxon>Magnetococcales</taxon>
        <taxon>Magnetococcaceae</taxon>
        <taxon>Magnetofaba</taxon>
    </lineage>
</organism>
<accession>A0A1Y2K3K8</accession>
<dbReference type="RefSeq" id="WP_241893506.1">
    <property type="nucleotide sequence ID" value="NZ_LVJN01000020.1"/>
</dbReference>
<reference evidence="1 2" key="1">
    <citation type="journal article" date="2016" name="BMC Genomics">
        <title>Combined genomic and structural analyses of a cultured magnetotactic bacterium reveals its niche adaptation to a dynamic environment.</title>
        <authorList>
            <person name="Araujo A.C."/>
            <person name="Morillo V."/>
            <person name="Cypriano J."/>
            <person name="Teixeira L.C."/>
            <person name="Leao P."/>
            <person name="Lyra S."/>
            <person name="Almeida L.G."/>
            <person name="Bazylinski D.A."/>
            <person name="Vasconcellos A.T."/>
            <person name="Abreu F."/>
            <person name="Lins U."/>
        </authorList>
    </citation>
    <scope>NUCLEOTIDE SEQUENCE [LARGE SCALE GENOMIC DNA]</scope>
    <source>
        <strain evidence="1 2">IT-1</strain>
    </source>
</reference>
<evidence type="ECO:0000313" key="2">
    <source>
        <dbReference type="Proteomes" id="UP000194003"/>
    </source>
</evidence>
<evidence type="ECO:0000313" key="1">
    <source>
        <dbReference type="EMBL" id="OSM02593.1"/>
    </source>
</evidence>
<dbReference type="Proteomes" id="UP000194003">
    <property type="component" value="Unassembled WGS sequence"/>
</dbReference>
<dbReference type="AlphaFoldDB" id="A0A1Y2K3K8"/>
<dbReference type="STRING" id="1434232.MAIT1_05418"/>
<sequence>MERKKRRFTAEQKVGYVRRHLVEKVVLSDLCDEAGIQPSQYYRWQKALFENGEAALADKRGQKARDRQIAELEAKLATKNEVMSELLEAHVALKKSLRGELNGCWVEPDIRDSVVDFVAFWSDKSEIDTSRIINWIGVQRGKFYSWRKRYGMVNDHNGRIPRDFWLDDWEREAIVAFFHEHPSEGYRRLTNMMLDAGVVAVSPSSSAACAQNCRA</sequence>